<keyword evidence="15" id="KW-0966">Cell projection</keyword>
<evidence type="ECO:0000256" key="11">
    <source>
        <dbReference type="ARBA" id="ARBA00023225"/>
    </source>
</evidence>
<gene>
    <name evidence="13 15" type="primary">flhB</name>
    <name evidence="15" type="ORF">tinsulaeT_09500</name>
</gene>
<sequence>MAESDSGEKTEEPTAKKLSEARKKGQIARSKDLGTMFVLVGSAIALMFMGNSLVESLAFMMKNQFSLSRQEVMDINALFAVASTNVSLIIKPMGWIFAIIILAAFIGNTLLGGISFSWEAMMPKLSKMSPIAGFKRMFGIKAYVELIKSLMKFFVVFFSAYLLLTSLFEQILSLSIEAIPFNFAHAVDLLLWMFLALGLSLIIIVAVDAPYQKWDHTRQLKMTKQEIKDEHKNSEGSPENKGRIRRTQYEMSQRRMMADVPESDVVITNPTHFSVALKYDASQGGAPQLVAKGIDEMAIHIRTIAKEHGVEIIASPALARSLYYTAEVNEDIPEELFAAVAQVLAFIYQLNEHKKGKAKRPVPLAKSLPIPDDFRY</sequence>
<dbReference type="RefSeq" id="WP_284243480.1">
    <property type="nucleotide sequence ID" value="NZ_BSST01000001.1"/>
</dbReference>
<dbReference type="InterPro" id="IPR006136">
    <property type="entry name" value="FlhB"/>
</dbReference>
<feature type="transmembrane region" description="Helical" evidence="13">
    <location>
        <begin position="189"/>
        <end position="211"/>
    </location>
</feature>
<dbReference type="SUPFAM" id="SSF160544">
    <property type="entry name" value="EscU C-terminal domain-like"/>
    <property type="match status" value="1"/>
</dbReference>
<keyword evidence="9 13" id="KW-1133">Transmembrane helix</keyword>
<evidence type="ECO:0000256" key="1">
    <source>
        <dbReference type="ARBA" id="ARBA00004651"/>
    </source>
</evidence>
<keyword evidence="6 13" id="KW-0812">Transmembrane</keyword>
<evidence type="ECO:0000256" key="14">
    <source>
        <dbReference type="SAM" id="MobiDB-lite"/>
    </source>
</evidence>
<keyword evidence="16" id="KW-1185">Reference proteome</keyword>
<accession>A0ABQ6GNN7</accession>
<dbReference type="PRINTS" id="PR00950">
    <property type="entry name" value="TYPE3IMSPROT"/>
</dbReference>
<dbReference type="Gene3D" id="6.10.250.2080">
    <property type="match status" value="1"/>
</dbReference>
<dbReference type="Proteomes" id="UP001157186">
    <property type="component" value="Unassembled WGS sequence"/>
</dbReference>
<keyword evidence="15" id="KW-0969">Cilium</keyword>
<keyword evidence="4 13" id="KW-0813">Transport</keyword>
<keyword evidence="10 13" id="KW-0472">Membrane</keyword>
<feature type="transmembrane region" description="Helical" evidence="13">
    <location>
        <begin position="96"/>
        <end position="121"/>
    </location>
</feature>
<evidence type="ECO:0000256" key="6">
    <source>
        <dbReference type="ARBA" id="ARBA00022692"/>
    </source>
</evidence>
<evidence type="ECO:0000256" key="13">
    <source>
        <dbReference type="RuleBase" id="RU364091"/>
    </source>
</evidence>
<dbReference type="Pfam" id="PF01312">
    <property type="entry name" value="Bac_export_2"/>
    <property type="match status" value="1"/>
</dbReference>
<protein>
    <recommendedName>
        <fullName evidence="3 13">Flagellar biosynthetic protein FlhB</fullName>
    </recommendedName>
</protein>
<name>A0ABQ6GNN7_9GAMM</name>
<evidence type="ECO:0000256" key="4">
    <source>
        <dbReference type="ARBA" id="ARBA00022448"/>
    </source>
</evidence>
<evidence type="ECO:0000256" key="9">
    <source>
        <dbReference type="ARBA" id="ARBA00022989"/>
    </source>
</evidence>
<dbReference type="PANTHER" id="PTHR30531">
    <property type="entry name" value="FLAGELLAR BIOSYNTHETIC PROTEIN FLHB"/>
    <property type="match status" value="1"/>
</dbReference>
<evidence type="ECO:0000256" key="10">
    <source>
        <dbReference type="ARBA" id="ARBA00023136"/>
    </source>
</evidence>
<comment type="function">
    <text evidence="12 13">Required for formation of the rod structure in the basal body of the flagellar apparatus. Together with FliI and FliH, may constitute the export apparatus of flagellin.</text>
</comment>
<comment type="caution">
    <text evidence="15">The sequence shown here is derived from an EMBL/GenBank/DDBJ whole genome shotgun (WGS) entry which is preliminary data.</text>
</comment>
<dbReference type="InterPro" id="IPR029025">
    <property type="entry name" value="T3SS_substrate_exporter_C"/>
</dbReference>
<evidence type="ECO:0000256" key="2">
    <source>
        <dbReference type="ARBA" id="ARBA00010690"/>
    </source>
</evidence>
<dbReference type="InterPro" id="IPR006135">
    <property type="entry name" value="T3SS_substrate_exporter"/>
</dbReference>
<keyword evidence="8 13" id="KW-0653">Protein transport</keyword>
<organism evidence="15 16">
    <name type="scientific">Thalassotalea insulae</name>
    <dbReference type="NCBI Taxonomy" id="2056778"/>
    <lineage>
        <taxon>Bacteria</taxon>
        <taxon>Pseudomonadati</taxon>
        <taxon>Pseudomonadota</taxon>
        <taxon>Gammaproteobacteria</taxon>
        <taxon>Alteromonadales</taxon>
        <taxon>Colwelliaceae</taxon>
        <taxon>Thalassotalea</taxon>
    </lineage>
</organism>
<evidence type="ECO:0000313" key="16">
    <source>
        <dbReference type="Proteomes" id="UP001157186"/>
    </source>
</evidence>
<feature type="transmembrane region" description="Helical" evidence="13">
    <location>
        <begin position="36"/>
        <end position="60"/>
    </location>
</feature>
<evidence type="ECO:0000313" key="15">
    <source>
        <dbReference type="EMBL" id="GLX77610.1"/>
    </source>
</evidence>
<comment type="subcellular location">
    <subcellularLocation>
        <location evidence="1">Cell membrane</location>
        <topology evidence="1">Multi-pass membrane protein</topology>
    </subcellularLocation>
</comment>
<evidence type="ECO:0000256" key="8">
    <source>
        <dbReference type="ARBA" id="ARBA00022927"/>
    </source>
</evidence>
<dbReference type="PANTHER" id="PTHR30531:SF12">
    <property type="entry name" value="FLAGELLAR BIOSYNTHETIC PROTEIN FLHB"/>
    <property type="match status" value="1"/>
</dbReference>
<keyword evidence="5 13" id="KW-1003">Cell membrane</keyword>
<evidence type="ECO:0000256" key="7">
    <source>
        <dbReference type="ARBA" id="ARBA00022795"/>
    </source>
</evidence>
<comment type="similarity">
    <text evidence="2 13">Belongs to the type III secretion exporter family.</text>
</comment>
<evidence type="ECO:0000256" key="3">
    <source>
        <dbReference type="ARBA" id="ARBA00021622"/>
    </source>
</evidence>
<feature type="region of interest" description="Disordered" evidence="14">
    <location>
        <begin position="1"/>
        <end position="23"/>
    </location>
</feature>
<evidence type="ECO:0000256" key="5">
    <source>
        <dbReference type="ARBA" id="ARBA00022475"/>
    </source>
</evidence>
<dbReference type="EMBL" id="BSST01000001">
    <property type="protein sequence ID" value="GLX77610.1"/>
    <property type="molecule type" value="Genomic_DNA"/>
</dbReference>
<evidence type="ECO:0000256" key="12">
    <source>
        <dbReference type="ARBA" id="ARBA00025078"/>
    </source>
</evidence>
<keyword evidence="7 13" id="KW-1005">Bacterial flagellum biogenesis</keyword>
<reference evidence="15 16" key="1">
    <citation type="submission" date="2023-03" db="EMBL/GenBank/DDBJ databases">
        <title>Draft genome sequence of Thalassotalea insulae KCTC 62186T.</title>
        <authorList>
            <person name="Sawabe T."/>
        </authorList>
    </citation>
    <scope>NUCLEOTIDE SEQUENCE [LARGE SCALE GENOMIC DNA]</scope>
    <source>
        <strain evidence="15 16">KCTC 62186</strain>
    </source>
</reference>
<dbReference type="Gene3D" id="3.40.1690.10">
    <property type="entry name" value="secretion proteins EscU"/>
    <property type="match status" value="1"/>
</dbReference>
<feature type="transmembrane region" description="Helical" evidence="13">
    <location>
        <begin position="142"/>
        <end position="164"/>
    </location>
</feature>
<proteinExistence type="inferred from homology"/>
<keyword evidence="15" id="KW-0282">Flagellum</keyword>
<dbReference type="NCBIfam" id="TIGR00328">
    <property type="entry name" value="flhB"/>
    <property type="match status" value="1"/>
</dbReference>
<keyword evidence="11 13" id="KW-1006">Bacterial flagellum protein export</keyword>